<comment type="caution">
    <text evidence="1">The sequence shown here is derived from an EMBL/GenBank/DDBJ whole genome shotgun (WGS) entry which is preliminary data.</text>
</comment>
<accession>A0A9D4ER31</accession>
<evidence type="ECO:0000313" key="1">
    <source>
        <dbReference type="EMBL" id="KAH3784797.1"/>
    </source>
</evidence>
<dbReference type="Proteomes" id="UP000828390">
    <property type="component" value="Unassembled WGS sequence"/>
</dbReference>
<name>A0A9D4ER31_DREPO</name>
<protein>
    <submittedName>
        <fullName evidence="1">Uncharacterized protein</fullName>
    </submittedName>
</protein>
<reference evidence="1" key="1">
    <citation type="journal article" date="2019" name="bioRxiv">
        <title>The Genome of the Zebra Mussel, Dreissena polymorpha: A Resource for Invasive Species Research.</title>
        <authorList>
            <person name="McCartney M.A."/>
            <person name="Auch B."/>
            <person name="Kono T."/>
            <person name="Mallez S."/>
            <person name="Zhang Y."/>
            <person name="Obille A."/>
            <person name="Becker A."/>
            <person name="Abrahante J.E."/>
            <person name="Garbe J."/>
            <person name="Badalamenti J.P."/>
            <person name="Herman A."/>
            <person name="Mangelson H."/>
            <person name="Liachko I."/>
            <person name="Sullivan S."/>
            <person name="Sone E.D."/>
            <person name="Koren S."/>
            <person name="Silverstein K.A.T."/>
            <person name="Beckman K.B."/>
            <person name="Gohl D.M."/>
        </authorList>
    </citation>
    <scope>NUCLEOTIDE SEQUENCE</scope>
    <source>
        <strain evidence="1">Duluth1</strain>
        <tissue evidence="1">Whole animal</tissue>
    </source>
</reference>
<evidence type="ECO:0000313" key="2">
    <source>
        <dbReference type="Proteomes" id="UP000828390"/>
    </source>
</evidence>
<dbReference type="AlphaFoldDB" id="A0A9D4ER31"/>
<organism evidence="1 2">
    <name type="scientific">Dreissena polymorpha</name>
    <name type="common">Zebra mussel</name>
    <name type="synonym">Mytilus polymorpha</name>
    <dbReference type="NCBI Taxonomy" id="45954"/>
    <lineage>
        <taxon>Eukaryota</taxon>
        <taxon>Metazoa</taxon>
        <taxon>Spiralia</taxon>
        <taxon>Lophotrochozoa</taxon>
        <taxon>Mollusca</taxon>
        <taxon>Bivalvia</taxon>
        <taxon>Autobranchia</taxon>
        <taxon>Heteroconchia</taxon>
        <taxon>Euheterodonta</taxon>
        <taxon>Imparidentia</taxon>
        <taxon>Neoheterodontei</taxon>
        <taxon>Myida</taxon>
        <taxon>Dreissenoidea</taxon>
        <taxon>Dreissenidae</taxon>
        <taxon>Dreissena</taxon>
    </lineage>
</organism>
<dbReference type="EMBL" id="JAIWYP010000008">
    <property type="protein sequence ID" value="KAH3784797.1"/>
    <property type="molecule type" value="Genomic_DNA"/>
</dbReference>
<keyword evidence="2" id="KW-1185">Reference proteome</keyword>
<sequence length="80" mass="9131">MVDYLDLTDFQASKTSLCHDPFRIARSVEKSSLYLWIQRTDSTENEQESTLARSIPVALIPGSRSSLVNHVTDGSYNRRR</sequence>
<reference evidence="1" key="2">
    <citation type="submission" date="2020-11" db="EMBL/GenBank/DDBJ databases">
        <authorList>
            <person name="McCartney M.A."/>
            <person name="Auch B."/>
            <person name="Kono T."/>
            <person name="Mallez S."/>
            <person name="Becker A."/>
            <person name="Gohl D.M."/>
            <person name="Silverstein K.A.T."/>
            <person name="Koren S."/>
            <person name="Bechman K.B."/>
            <person name="Herman A."/>
            <person name="Abrahante J.E."/>
            <person name="Garbe J."/>
        </authorList>
    </citation>
    <scope>NUCLEOTIDE SEQUENCE</scope>
    <source>
        <strain evidence="1">Duluth1</strain>
        <tissue evidence="1">Whole animal</tissue>
    </source>
</reference>
<proteinExistence type="predicted"/>
<gene>
    <name evidence="1" type="ORF">DPMN_162868</name>
</gene>